<dbReference type="SMART" id="SM00849">
    <property type="entry name" value="Lactamase_B"/>
    <property type="match status" value="1"/>
</dbReference>
<dbReference type="CDD" id="cd07709">
    <property type="entry name" value="flavodiiron_proteins_MBL-fold"/>
    <property type="match status" value="1"/>
</dbReference>
<dbReference type="PROSITE" id="PS50902">
    <property type="entry name" value="FLAVODOXIN_LIKE"/>
    <property type="match status" value="1"/>
</dbReference>
<dbReference type="InterPro" id="IPR001279">
    <property type="entry name" value="Metallo-B-lactamas"/>
</dbReference>
<dbReference type="SUPFAM" id="SSF56281">
    <property type="entry name" value="Metallo-hydrolase/oxidoreductase"/>
    <property type="match status" value="1"/>
</dbReference>
<evidence type="ECO:0000313" key="3">
    <source>
        <dbReference type="EMBL" id="HGV97638.1"/>
    </source>
</evidence>
<dbReference type="InterPro" id="IPR045761">
    <property type="entry name" value="ODP_dom"/>
</dbReference>
<reference evidence="3" key="1">
    <citation type="journal article" date="2020" name="mSystems">
        <title>Genome- and Community-Level Interaction Insights into Carbon Utilization and Element Cycling Functions of Hydrothermarchaeota in Hydrothermal Sediment.</title>
        <authorList>
            <person name="Zhou Z."/>
            <person name="Liu Y."/>
            <person name="Xu W."/>
            <person name="Pan J."/>
            <person name="Luo Z.H."/>
            <person name="Li M."/>
        </authorList>
    </citation>
    <scope>NUCLEOTIDE SEQUENCE [LARGE SCALE GENOMIC DNA]</scope>
    <source>
        <strain evidence="3">SpSt-774</strain>
    </source>
</reference>
<dbReference type="PANTHER" id="PTHR43717:SF1">
    <property type="entry name" value="ANAEROBIC NITRIC OXIDE REDUCTASE FLAVORUBREDOXIN"/>
    <property type="match status" value="1"/>
</dbReference>
<dbReference type="InterPro" id="IPR029039">
    <property type="entry name" value="Flavoprotein-like_sf"/>
</dbReference>
<dbReference type="Pfam" id="PF19583">
    <property type="entry name" value="ODP"/>
    <property type="match status" value="1"/>
</dbReference>
<dbReference type="Gene3D" id="3.40.50.360">
    <property type="match status" value="1"/>
</dbReference>
<accession>A0A7C4XKU7</accession>
<dbReference type="GO" id="GO:0046872">
    <property type="term" value="F:metal ion binding"/>
    <property type="evidence" value="ECO:0007669"/>
    <property type="project" value="InterPro"/>
</dbReference>
<dbReference type="EMBL" id="DTGZ01000092">
    <property type="protein sequence ID" value="HGV97638.1"/>
    <property type="molecule type" value="Genomic_DNA"/>
</dbReference>
<dbReference type="PIRSF" id="PIRSF005243">
    <property type="entry name" value="ROO"/>
    <property type="match status" value="1"/>
</dbReference>
<dbReference type="InterPro" id="IPR036866">
    <property type="entry name" value="RibonucZ/Hydroxyglut_hydro"/>
</dbReference>
<organism evidence="3">
    <name type="scientific">candidate division WOR-3 bacterium</name>
    <dbReference type="NCBI Taxonomy" id="2052148"/>
    <lineage>
        <taxon>Bacteria</taxon>
        <taxon>Bacteria division WOR-3</taxon>
    </lineage>
</organism>
<dbReference type="GO" id="GO:0010181">
    <property type="term" value="F:FMN binding"/>
    <property type="evidence" value="ECO:0007669"/>
    <property type="project" value="InterPro"/>
</dbReference>
<dbReference type="GO" id="GO:0009055">
    <property type="term" value="F:electron transfer activity"/>
    <property type="evidence" value="ECO:0007669"/>
    <property type="project" value="InterPro"/>
</dbReference>
<evidence type="ECO:0000259" key="2">
    <source>
        <dbReference type="PROSITE" id="PS50902"/>
    </source>
</evidence>
<sequence length="394" mass="44571">MHIREIKDKVYAVGTNHWDRRLFDELIPLPDGTSYNSYLIVGRGKNALIDAVDPAKEKELLENLKKLKIDKIDYLISNHAEQDHSGGIPKVLEQYPMAKVVTNPKCKGMLIDLLLIPDEKFIAVNDNDTISLGNRTIQFIIAPWVHWPETMLTYLKEDKILFPCDFFGSHLATSDLFAIDEAKVYESAKRYYAEIMMPFRKNIQKHLEKLKNLSIEIIAPSHGPVYNKPEFILNAYRDWTSDKVKNEVVFAYVSMHGSVEKMAEYFIDAVMKRNITIKPFNLTKTDIGELAMALVDAATVVIGTPTVLAGPHPSAVYAAYLCNALRPKTKFASIIGSYGWGGKMLDKIKELIANLEVDLIPPVIAKGYPRPEDFANLEKLAENILQRHKEIGII</sequence>
<gene>
    <name evidence="3" type="ORF">ENV60_05015</name>
</gene>
<name>A0A7C4XKU7_UNCW3</name>
<dbReference type="InterPro" id="IPR016440">
    <property type="entry name" value="Rubredoxin-O_OxRdtase"/>
</dbReference>
<dbReference type="SUPFAM" id="SSF52218">
    <property type="entry name" value="Flavoproteins"/>
    <property type="match status" value="1"/>
</dbReference>
<dbReference type="AlphaFoldDB" id="A0A7C4XKU7"/>
<dbReference type="InterPro" id="IPR008254">
    <property type="entry name" value="Flavodoxin/NO_synth"/>
</dbReference>
<dbReference type="GO" id="GO:0016491">
    <property type="term" value="F:oxidoreductase activity"/>
    <property type="evidence" value="ECO:0007669"/>
    <property type="project" value="InterPro"/>
</dbReference>
<comment type="similarity">
    <text evidence="1">In the N-terminal section; belongs to the zinc metallo-hydrolase group 3 family.</text>
</comment>
<dbReference type="PANTHER" id="PTHR43717">
    <property type="entry name" value="ANAEROBIC NITRIC OXIDE REDUCTASE FLAVORUBREDOXIN"/>
    <property type="match status" value="1"/>
</dbReference>
<comment type="caution">
    <text evidence="3">The sequence shown here is derived from an EMBL/GenBank/DDBJ whole genome shotgun (WGS) entry which is preliminary data.</text>
</comment>
<evidence type="ECO:0000256" key="1">
    <source>
        <dbReference type="ARBA" id="ARBA00007121"/>
    </source>
</evidence>
<feature type="domain" description="Flavodoxin-like" evidence="2">
    <location>
        <begin position="248"/>
        <end position="385"/>
    </location>
</feature>
<proteinExistence type="inferred from homology"/>
<protein>
    <submittedName>
        <fullName evidence="3">FprA family A-type flavoprotein</fullName>
    </submittedName>
</protein>
<dbReference type="Gene3D" id="3.60.15.10">
    <property type="entry name" value="Ribonuclease Z/Hydroxyacylglutathione hydrolase-like"/>
    <property type="match status" value="1"/>
</dbReference>